<reference evidence="2 3" key="1">
    <citation type="submission" date="2011-11" db="EMBL/GenBank/DDBJ databases">
        <authorList>
            <person name="Weinstock G."/>
            <person name="Sodergren E."/>
            <person name="Clifton S."/>
            <person name="Fulton L."/>
            <person name="Fulton B."/>
            <person name="Courtney L."/>
            <person name="Fronick C."/>
            <person name="Harrison M."/>
            <person name="Strong C."/>
            <person name="Farmer C."/>
            <person name="Delahaunty K."/>
            <person name="Markovic C."/>
            <person name="Hall O."/>
            <person name="Minx P."/>
            <person name="Tomlinson C."/>
            <person name="Mitreva M."/>
            <person name="Hou S."/>
            <person name="Chen J."/>
            <person name="Wollam A."/>
            <person name="Pepin K.H."/>
            <person name="Johnson M."/>
            <person name="Bhonagiri V."/>
            <person name="Zhang X."/>
            <person name="Suruliraj S."/>
            <person name="Warren W."/>
            <person name="Chinwalla A."/>
            <person name="Mardis E.R."/>
            <person name="Wilson R.K."/>
        </authorList>
    </citation>
    <scope>NUCLEOTIDE SEQUENCE [LARGE SCALE GENOMIC DNA]</scope>
    <source>
        <strain evidence="2 3">YIT 11816</strain>
    </source>
</reference>
<dbReference type="AlphaFoldDB" id="H3KH12"/>
<organism evidence="2 3">
    <name type="scientific">Sutterella parvirubra YIT 11816</name>
    <dbReference type="NCBI Taxonomy" id="762967"/>
    <lineage>
        <taxon>Bacteria</taxon>
        <taxon>Pseudomonadati</taxon>
        <taxon>Pseudomonadota</taxon>
        <taxon>Betaproteobacteria</taxon>
        <taxon>Burkholderiales</taxon>
        <taxon>Sutterellaceae</taxon>
        <taxon>Sutterella</taxon>
    </lineage>
</organism>
<feature type="region of interest" description="Disordered" evidence="1">
    <location>
        <begin position="1"/>
        <end position="20"/>
    </location>
</feature>
<gene>
    <name evidence="2" type="ORF">HMPREF9440_02051</name>
</gene>
<proteinExistence type="predicted"/>
<sequence length="61" mass="6764">MKPLHLSQRGCFQRPDGDSSGRFFRLRPVPSSAPSFFQLLIKAVGAPHRRPNVHSPSVTPP</sequence>
<keyword evidence="3" id="KW-1185">Reference proteome</keyword>
<evidence type="ECO:0000313" key="2">
    <source>
        <dbReference type="EMBL" id="EHY30592.1"/>
    </source>
</evidence>
<protein>
    <submittedName>
        <fullName evidence="2">Uncharacterized protein</fullName>
    </submittedName>
</protein>
<comment type="caution">
    <text evidence="2">The sequence shown here is derived from an EMBL/GenBank/DDBJ whole genome shotgun (WGS) entry which is preliminary data.</text>
</comment>
<dbReference type="HOGENOM" id="CLU_2921091_0_0_4"/>
<dbReference type="Proteomes" id="UP000004956">
    <property type="component" value="Unassembled WGS sequence"/>
</dbReference>
<evidence type="ECO:0000313" key="3">
    <source>
        <dbReference type="Proteomes" id="UP000004956"/>
    </source>
</evidence>
<dbReference type="EMBL" id="AFBQ01000307">
    <property type="protein sequence ID" value="EHY30592.1"/>
    <property type="molecule type" value="Genomic_DNA"/>
</dbReference>
<accession>H3KH12</accession>
<evidence type="ECO:0000256" key="1">
    <source>
        <dbReference type="SAM" id="MobiDB-lite"/>
    </source>
</evidence>
<name>H3KH12_9BURK</name>